<evidence type="ECO:0000313" key="4">
    <source>
        <dbReference type="Proteomes" id="UP000183461"/>
    </source>
</evidence>
<feature type="region of interest" description="Disordered" evidence="1">
    <location>
        <begin position="285"/>
        <end position="307"/>
    </location>
</feature>
<keyword evidence="2" id="KW-1133">Transmembrane helix</keyword>
<keyword evidence="2" id="KW-0812">Transmembrane</keyword>
<dbReference type="AlphaFoldDB" id="A0A1K1LWL2"/>
<feature type="compositionally biased region" description="Basic and acidic residues" evidence="1">
    <location>
        <begin position="285"/>
        <end position="298"/>
    </location>
</feature>
<keyword evidence="2" id="KW-0472">Membrane</keyword>
<evidence type="ECO:0000313" key="3">
    <source>
        <dbReference type="EMBL" id="SFW15289.1"/>
    </source>
</evidence>
<name>A0A1K1LWL2_RUMFL</name>
<sequence>MGIFFKDYVSAGSGIAKNAPKKKGAALFFDILGRKFWKLLALNFIYMLFFLPFLLILFALAIFKNNYNGFVISTVALLVIFAVLIGPATAGMTKVIKAFVIEKHTFIWRDFWDAFKNNFKNAAIVGFIDCLVLASAFASFQVYPAIAIQTGSKIMYVPMVIAFSLFLVILIMNYYIFPMMIATTLSLKNLLKNSFALAFVALKQNFIIFIVSLLTLAIMGVFLFFVFPVFMLLLPFFPAAFLCLFSCFISYPVIQKYVINPYYTSIGEINPELIDDTPDEDERIFEDMGGKEKPIEKRAKGKGKRIS</sequence>
<feature type="transmembrane region" description="Helical" evidence="2">
    <location>
        <begin position="206"/>
        <end position="230"/>
    </location>
</feature>
<protein>
    <submittedName>
        <fullName evidence="3">Uncharacterized membrane protein YesL</fullName>
    </submittedName>
</protein>
<feature type="transmembrane region" description="Helical" evidence="2">
    <location>
        <begin position="155"/>
        <end position="185"/>
    </location>
</feature>
<dbReference type="RefSeq" id="WP_072299201.1">
    <property type="nucleotide sequence ID" value="NZ_FPIP01000001.1"/>
</dbReference>
<feature type="transmembrane region" description="Helical" evidence="2">
    <location>
        <begin position="236"/>
        <end position="254"/>
    </location>
</feature>
<accession>A0A1K1LWL2</accession>
<dbReference type="InterPro" id="IPR006938">
    <property type="entry name" value="DUF624"/>
</dbReference>
<feature type="transmembrane region" description="Helical" evidence="2">
    <location>
        <begin position="69"/>
        <end position="90"/>
    </location>
</feature>
<evidence type="ECO:0000256" key="1">
    <source>
        <dbReference type="SAM" id="MobiDB-lite"/>
    </source>
</evidence>
<reference evidence="3 4" key="1">
    <citation type="submission" date="2016-11" db="EMBL/GenBank/DDBJ databases">
        <authorList>
            <person name="Jaros S."/>
            <person name="Januszkiewicz K."/>
            <person name="Wedrychowicz H."/>
        </authorList>
    </citation>
    <scope>NUCLEOTIDE SEQUENCE [LARGE SCALE GENOMIC DNA]</scope>
    <source>
        <strain evidence="3 4">YL228</strain>
    </source>
</reference>
<feature type="transmembrane region" description="Helical" evidence="2">
    <location>
        <begin position="39"/>
        <end position="63"/>
    </location>
</feature>
<proteinExistence type="predicted"/>
<gene>
    <name evidence="3" type="ORF">SAMN02910280_0823</name>
</gene>
<dbReference type="EMBL" id="FPIP01000001">
    <property type="protein sequence ID" value="SFW15289.1"/>
    <property type="molecule type" value="Genomic_DNA"/>
</dbReference>
<feature type="transmembrane region" description="Helical" evidence="2">
    <location>
        <begin position="122"/>
        <end position="143"/>
    </location>
</feature>
<dbReference type="Pfam" id="PF04854">
    <property type="entry name" value="DUF624"/>
    <property type="match status" value="1"/>
</dbReference>
<dbReference type="Proteomes" id="UP000183461">
    <property type="component" value="Unassembled WGS sequence"/>
</dbReference>
<organism evidence="3 4">
    <name type="scientific">Ruminococcus flavefaciens</name>
    <dbReference type="NCBI Taxonomy" id="1265"/>
    <lineage>
        <taxon>Bacteria</taxon>
        <taxon>Bacillati</taxon>
        <taxon>Bacillota</taxon>
        <taxon>Clostridia</taxon>
        <taxon>Eubacteriales</taxon>
        <taxon>Oscillospiraceae</taxon>
        <taxon>Ruminococcus</taxon>
    </lineage>
</organism>
<evidence type="ECO:0000256" key="2">
    <source>
        <dbReference type="SAM" id="Phobius"/>
    </source>
</evidence>